<comment type="caution">
    <text evidence="5">The sequence shown here is derived from an EMBL/GenBank/DDBJ whole genome shotgun (WGS) entry which is preliminary data.</text>
</comment>
<dbReference type="Pfam" id="PF06046">
    <property type="entry name" value="Sec6"/>
    <property type="match status" value="1"/>
</dbReference>
<feature type="region of interest" description="Disordered" evidence="4">
    <location>
        <begin position="141"/>
        <end position="178"/>
    </location>
</feature>
<feature type="region of interest" description="Disordered" evidence="4">
    <location>
        <begin position="196"/>
        <end position="218"/>
    </location>
</feature>
<feature type="compositionally biased region" description="Polar residues" evidence="4">
    <location>
        <begin position="88"/>
        <end position="105"/>
    </location>
</feature>
<dbReference type="GO" id="GO:0000145">
    <property type="term" value="C:exocyst"/>
    <property type="evidence" value="ECO:0007669"/>
    <property type="project" value="InterPro"/>
</dbReference>
<sequence>MFSPAPITPRSAPSAGHPVITPSPPKDKPKPKPSRAAAIDGDGDGEDQRDATVIKGDTSSSNCLKAKEDISIPIAERKQGLEGRITALNTPLESTTNLSRSSQYNGKRGNVVSTALKPADTTSSILDKGRLFSLAARLKQTQSSTELGASSPQSPQQSIDTGSERGSRSSFKPPPLARFSSTIASKSLSSLCNVTNSLSSRPVAPQQSPSADSRRPFSFPALDEKLSLRFKVPTHPGSGLHDSLPTVRIVPPESECPQLDEDTSCGGNEPLKGNDDDDDDNEPSGQLPNYVADSATTLVPVTPGHTSTTTPATPSHHAPESNNHFGTHSSTQAQQFLEVDEPPPPINPKSPARAFQRQDLSGLLRFLLPRLSAPNTVHRPLSFVAGSAPSFKTESNTSPIHSNLPTLKNPSFKHHVASARIVSQSTFQPAQACSVDLVSEAEPAQPQPEPGDTPVIYPDHFQRQALIDKYKSQAKDNGSSMEDEEGNVAMPRLEDLLRYPEDLDKISTLKAEYSRKKAAVDSQLREGLRDQLETVQRCMNQLGDGQRHIMKTRDELRDIDKLCAESQDTVGDFSQIDKLARIQRNFDATILMKNRLESFESDLAEIEKLLKEDDDDLENLPNLLPAHMAISKLRDFRDEAMDQIRKAHDKSAETTLTELFSKLDEVIDWFDEHLGGACMKLIPFVQSSNTSIVVRIAVVIMNEEKKDSKVLALQEAQKDHKDLASRFKSMNIGPKTVHGYKDKFLEAIRLYAQAQFDDVKDKFLVDPDNLEKEFRWFFNDLVAVKKGMQSLMPKKWKIFQTYTNIYHKLMHDFLMEFVNDPELPASNMLSIIHWTGKYYQKMGKLGWQPSDLHPNVLDDKEGELVRDWRNLIIKSLDEWMERFNASDRKCFLARDADLLDTTSDGLFLTKTHGDMWRMIYEQIQAAAASQRTDVMEGVIDAMFRSLKNRQMVWQNQIDDEVARYKTMNVSEQSEGIQAFQDWLIAVANDQIAVIDDGDASAGGAGKDAVTQQTGYLTKFRRDFEPHVSPKFLGSRADAELDSLRDGYVDLATHCLSAFNDLIFTVDFATTLPDFFTSKWYSSFDMKRITSTFEDYMSDYSSVLHPSLLDVLVEELSDKLLIKYLSSVRNKGAKFRRQDPWTEKFKDDVLTVFAFFQKYPDSFASTIKDRWRLVDWLVRLLEADKTEGVVFVYEGFKTEYWDLPLSWVEAVLRARDDFERSMVSSVKAKAAELNVERGPETLMSKLR</sequence>
<dbReference type="FunFam" id="1.10.357.70:FF:000005">
    <property type="entry name" value="Exocyst complex component Sec6"/>
    <property type="match status" value="1"/>
</dbReference>
<dbReference type="PANTHER" id="PTHR21292">
    <property type="entry name" value="EXOCYST COMPLEX COMPONENT SEC6-RELATED"/>
    <property type="match status" value="1"/>
</dbReference>
<feature type="compositionally biased region" description="Polar residues" evidence="4">
    <location>
        <begin position="141"/>
        <end position="161"/>
    </location>
</feature>
<dbReference type="GO" id="GO:0051601">
    <property type="term" value="P:exocyst localization"/>
    <property type="evidence" value="ECO:0007669"/>
    <property type="project" value="TreeGrafter"/>
</dbReference>
<dbReference type="VEuPathDB" id="FungiDB:AAP_06211"/>
<keyword evidence="2" id="KW-0813">Transport</keyword>
<feature type="region of interest" description="Disordered" evidence="4">
    <location>
        <begin position="230"/>
        <end position="328"/>
    </location>
</feature>
<dbReference type="AlphaFoldDB" id="A0A167UZC2"/>
<dbReference type="GO" id="GO:0000149">
    <property type="term" value="F:SNARE binding"/>
    <property type="evidence" value="ECO:0007669"/>
    <property type="project" value="TreeGrafter"/>
</dbReference>
<dbReference type="GO" id="GO:0006887">
    <property type="term" value="P:exocytosis"/>
    <property type="evidence" value="ECO:0007669"/>
    <property type="project" value="UniProtKB-KW"/>
</dbReference>
<feature type="region of interest" description="Disordered" evidence="4">
    <location>
        <begin position="1"/>
        <end position="59"/>
    </location>
</feature>
<dbReference type="InterPro" id="IPR010326">
    <property type="entry name" value="EXOC3/Sec6"/>
</dbReference>
<evidence type="ECO:0000256" key="3">
    <source>
        <dbReference type="ARBA" id="ARBA00022483"/>
    </source>
</evidence>
<evidence type="ECO:0000313" key="6">
    <source>
        <dbReference type="Proteomes" id="UP000242877"/>
    </source>
</evidence>
<feature type="region of interest" description="Disordered" evidence="4">
    <location>
        <begin position="88"/>
        <end position="109"/>
    </location>
</feature>
<dbReference type="OrthoDB" id="190098at2759"/>
<evidence type="ECO:0000256" key="2">
    <source>
        <dbReference type="ARBA" id="ARBA00022448"/>
    </source>
</evidence>
<name>A0A167UZC2_9EURO</name>
<dbReference type="Gene3D" id="1.10.357.50">
    <property type="match status" value="1"/>
</dbReference>
<comment type="similarity">
    <text evidence="1">Belongs to the SEC6 family.</text>
</comment>
<dbReference type="FunFam" id="1.10.357.50:FF:000006">
    <property type="entry name" value="Exocyst complex component sec6"/>
    <property type="match status" value="1"/>
</dbReference>
<feature type="compositionally biased region" description="Low complexity" evidence="4">
    <location>
        <begin position="299"/>
        <end position="316"/>
    </location>
</feature>
<dbReference type="EMBL" id="AZGZ01000047">
    <property type="protein sequence ID" value="KZZ86809.1"/>
    <property type="molecule type" value="Genomic_DNA"/>
</dbReference>
<gene>
    <name evidence="5" type="ORF">AAP_06211</name>
</gene>
<proteinExistence type="inferred from homology"/>
<reference evidence="5 6" key="1">
    <citation type="journal article" date="2016" name="Genome Biol. Evol.">
        <title>Divergent and convergent evolution of fungal pathogenicity.</title>
        <authorList>
            <person name="Shang Y."/>
            <person name="Xiao G."/>
            <person name="Zheng P."/>
            <person name="Cen K."/>
            <person name="Zhan S."/>
            <person name="Wang C."/>
        </authorList>
    </citation>
    <scope>NUCLEOTIDE SEQUENCE [LARGE SCALE GENOMIC DNA]</scope>
    <source>
        <strain evidence="5 6">ARSEF 7405</strain>
    </source>
</reference>
<dbReference type="PANTHER" id="PTHR21292:SF1">
    <property type="entry name" value="EXOCYST COMPLEX COMPONENT 3"/>
    <property type="match status" value="1"/>
</dbReference>
<keyword evidence="6" id="KW-1185">Reference proteome</keyword>
<evidence type="ECO:0000256" key="4">
    <source>
        <dbReference type="SAM" id="MobiDB-lite"/>
    </source>
</evidence>
<organism evidence="5 6">
    <name type="scientific">Ascosphaera apis ARSEF 7405</name>
    <dbReference type="NCBI Taxonomy" id="392613"/>
    <lineage>
        <taxon>Eukaryota</taxon>
        <taxon>Fungi</taxon>
        <taxon>Dikarya</taxon>
        <taxon>Ascomycota</taxon>
        <taxon>Pezizomycotina</taxon>
        <taxon>Eurotiomycetes</taxon>
        <taxon>Eurotiomycetidae</taxon>
        <taxon>Onygenales</taxon>
        <taxon>Ascosphaeraceae</taxon>
        <taxon>Ascosphaera</taxon>
    </lineage>
</organism>
<dbReference type="Gene3D" id="1.10.357.70">
    <property type="entry name" value="Exocyst complex component Sec6, C-terminal domain"/>
    <property type="match status" value="1"/>
</dbReference>
<keyword evidence="3" id="KW-0268">Exocytosis</keyword>
<protein>
    <submittedName>
        <fullName evidence="5">Exocyst complex component Sec6</fullName>
    </submittedName>
</protein>
<evidence type="ECO:0000256" key="1">
    <source>
        <dbReference type="ARBA" id="ARBA00009447"/>
    </source>
</evidence>
<evidence type="ECO:0000313" key="5">
    <source>
        <dbReference type="EMBL" id="KZZ86809.1"/>
    </source>
</evidence>
<accession>A0A167UZC2</accession>
<feature type="compositionally biased region" description="Polar residues" evidence="4">
    <location>
        <begin position="196"/>
        <end position="211"/>
    </location>
</feature>
<dbReference type="InterPro" id="IPR042532">
    <property type="entry name" value="EXOC3/Sec6_C"/>
</dbReference>
<dbReference type="Proteomes" id="UP000242877">
    <property type="component" value="Unassembled WGS sequence"/>
</dbReference>